<dbReference type="CDD" id="cd23020">
    <property type="entry name" value="zf-HIT"/>
    <property type="match status" value="1"/>
</dbReference>
<feature type="binding site" evidence="11">
    <location>
        <position position="434"/>
    </location>
    <ligand>
        <name>Fe(2+)</name>
        <dbReference type="ChEBI" id="CHEBI:29033"/>
        <note>for iron-dependent acireductone dioxygenase activity</note>
    </ligand>
</feature>
<dbReference type="GO" id="GO:0010308">
    <property type="term" value="F:acireductone dioxygenase (Ni2+-requiring) activity"/>
    <property type="evidence" value="ECO:0007669"/>
    <property type="project" value="UniProtKB-UniRule"/>
</dbReference>
<dbReference type="GO" id="GO:0005929">
    <property type="term" value="C:cilium"/>
    <property type="evidence" value="ECO:0007669"/>
    <property type="project" value="UniProtKB-SubCell"/>
</dbReference>
<dbReference type="AlphaFoldDB" id="A0A9Q0BR27"/>
<comment type="catalytic activity">
    <reaction evidence="11">
        <text>1,2-dihydroxy-5-(methylsulfanyl)pent-1-en-3-one + O2 = 3-(methylsulfanyl)propanoate + CO + formate + 2 H(+)</text>
        <dbReference type="Rhea" id="RHEA:14161"/>
        <dbReference type="ChEBI" id="CHEBI:15378"/>
        <dbReference type="ChEBI" id="CHEBI:15379"/>
        <dbReference type="ChEBI" id="CHEBI:15740"/>
        <dbReference type="ChEBI" id="CHEBI:17245"/>
        <dbReference type="ChEBI" id="CHEBI:49016"/>
        <dbReference type="ChEBI" id="CHEBI:49252"/>
        <dbReference type="EC" id="1.13.11.53"/>
    </reaction>
</comment>
<feature type="binding site" evidence="11">
    <location>
        <position position="436"/>
    </location>
    <ligand>
        <name>Fe(2+)</name>
        <dbReference type="ChEBI" id="CHEBI:29033"/>
        <note>for iron-dependent acireductone dioxygenase activity</note>
    </ligand>
</feature>
<dbReference type="SMART" id="SM00248">
    <property type="entry name" value="ANK"/>
    <property type="match status" value="2"/>
</dbReference>
<feature type="repeat" description="ANK" evidence="12">
    <location>
        <begin position="45"/>
        <end position="77"/>
    </location>
</feature>
<comment type="caution">
    <text evidence="15">The sequence shown here is derived from an EMBL/GenBank/DDBJ whole genome shotgun (WGS) entry which is preliminary data.</text>
</comment>
<evidence type="ECO:0000256" key="6">
    <source>
        <dbReference type="ARBA" id="ARBA00022833"/>
    </source>
</evidence>
<keyword evidence="7 12" id="KW-0040">ANK repeat</keyword>
<accession>A0A9Q0BR27</accession>
<dbReference type="Gene3D" id="2.60.120.10">
    <property type="entry name" value="Jelly Rolls"/>
    <property type="match status" value="2"/>
</dbReference>
<dbReference type="PANTHER" id="PTHR24150:SF8">
    <property type="entry name" value="ANKYRIN REPEAT AND MYND DOMAIN-CONTAINING PROTEIN 2"/>
    <property type="match status" value="1"/>
</dbReference>
<evidence type="ECO:0000256" key="3">
    <source>
        <dbReference type="ARBA" id="ARBA00022723"/>
    </source>
</evidence>
<dbReference type="InterPro" id="IPR027496">
    <property type="entry name" value="ARD_euk"/>
</dbReference>
<dbReference type="EMBL" id="JAMKOV010000004">
    <property type="protein sequence ID" value="KAI8040669.1"/>
    <property type="molecule type" value="Genomic_DNA"/>
</dbReference>
<keyword evidence="11" id="KW-0533">Nickel</keyword>
<dbReference type="CDD" id="cd02232">
    <property type="entry name" value="cupin_ARD"/>
    <property type="match status" value="1"/>
</dbReference>
<dbReference type="InterPro" id="IPR002893">
    <property type="entry name" value="Znf_MYND"/>
</dbReference>
<dbReference type="EC" id="1.13.11.54" evidence="11"/>
<keyword evidence="4" id="KW-0677">Repeat</keyword>
<dbReference type="Gene3D" id="1.25.40.20">
    <property type="entry name" value="Ankyrin repeat-containing domain"/>
    <property type="match status" value="1"/>
</dbReference>
<evidence type="ECO:0000256" key="5">
    <source>
        <dbReference type="ARBA" id="ARBA00022771"/>
    </source>
</evidence>
<comment type="pathway">
    <text evidence="11">Amino-acid biosynthesis; L-methionine biosynthesis via salvage pathway; L-methionine from S-methyl-5-thio-alpha-D-ribose 1-phosphate: step 5/6.</text>
</comment>
<keyword evidence="6" id="KW-0862">Zinc</keyword>
<keyword evidence="11" id="KW-0223">Dioxygenase</keyword>
<keyword evidence="11" id="KW-0560">Oxidoreductase</keyword>
<dbReference type="GO" id="GO:0008270">
    <property type="term" value="F:zinc ion binding"/>
    <property type="evidence" value="ECO:0007669"/>
    <property type="project" value="UniProtKB-KW"/>
</dbReference>
<keyword evidence="11" id="KW-0486">Methionine biosynthesis</keyword>
<feature type="binding site" evidence="11">
    <location>
        <position position="479"/>
    </location>
    <ligand>
        <name>Ni(2+)</name>
        <dbReference type="ChEBI" id="CHEBI:49786"/>
        <note>for nickel-dependent acireductone dioxygenase activity</note>
    </ligand>
</feature>
<evidence type="ECO:0000256" key="2">
    <source>
        <dbReference type="ARBA" id="ARBA00022490"/>
    </source>
</evidence>
<keyword evidence="5 13" id="KW-0863">Zinc-finger</keyword>
<keyword evidence="3 11" id="KW-0479">Metal-binding</keyword>
<feature type="domain" description="MYND-type" evidence="14">
    <location>
        <begin position="304"/>
        <end position="341"/>
    </location>
</feature>
<protein>
    <recommendedName>
        <fullName evidence="11">Acireductone dioxygenase</fullName>
    </recommendedName>
    <alternativeName>
        <fullName evidence="11">Acireductone dioxygenase (Fe(2+)-requiring)</fullName>
        <shortName evidence="11">ARD'</shortName>
        <shortName evidence="11">Fe-ARD</shortName>
        <ecNumber evidence="11">1.13.11.54</ecNumber>
    </alternativeName>
    <alternativeName>
        <fullName evidence="11">Acireductone dioxygenase (Ni(2+)-requiring)</fullName>
        <shortName evidence="11">ARD</shortName>
        <shortName evidence="11">Ni-ARD</shortName>
        <ecNumber evidence="11">1.13.11.53</ecNumber>
    </alternativeName>
</protein>
<dbReference type="Gene3D" id="6.10.140.2220">
    <property type="match status" value="1"/>
</dbReference>
<keyword evidence="10" id="KW-0966">Cell projection</keyword>
<evidence type="ECO:0000259" key="14">
    <source>
        <dbReference type="PROSITE" id="PS50865"/>
    </source>
</evidence>
<dbReference type="InterPro" id="IPR052452">
    <property type="entry name" value="Ankyrin-MYND_dom_contain_2"/>
</dbReference>
<dbReference type="InterPro" id="IPR004313">
    <property type="entry name" value="ARD"/>
</dbReference>
<dbReference type="Pfam" id="PF01753">
    <property type="entry name" value="zf-MYND"/>
    <property type="match status" value="1"/>
</dbReference>
<dbReference type="GO" id="GO:0005737">
    <property type="term" value="C:cytoplasm"/>
    <property type="evidence" value="ECO:0007669"/>
    <property type="project" value="UniProtKB-SubCell"/>
</dbReference>
<dbReference type="SUPFAM" id="SSF144232">
    <property type="entry name" value="HIT/MYND zinc finger-like"/>
    <property type="match status" value="1"/>
</dbReference>
<feature type="repeat" description="ANK" evidence="12">
    <location>
        <begin position="79"/>
        <end position="111"/>
    </location>
</feature>
<evidence type="ECO:0000256" key="10">
    <source>
        <dbReference type="ARBA" id="ARBA00023273"/>
    </source>
</evidence>
<organism evidence="15 16">
    <name type="scientific">Drosophila gunungcola</name>
    <name type="common">fruit fly</name>
    <dbReference type="NCBI Taxonomy" id="103775"/>
    <lineage>
        <taxon>Eukaryota</taxon>
        <taxon>Metazoa</taxon>
        <taxon>Ecdysozoa</taxon>
        <taxon>Arthropoda</taxon>
        <taxon>Hexapoda</taxon>
        <taxon>Insecta</taxon>
        <taxon>Pterygota</taxon>
        <taxon>Neoptera</taxon>
        <taxon>Endopterygota</taxon>
        <taxon>Diptera</taxon>
        <taxon>Brachycera</taxon>
        <taxon>Muscomorpha</taxon>
        <taxon>Ephydroidea</taxon>
        <taxon>Drosophilidae</taxon>
        <taxon>Drosophila</taxon>
        <taxon>Sophophora</taxon>
    </lineage>
</organism>
<evidence type="ECO:0000256" key="9">
    <source>
        <dbReference type="ARBA" id="ARBA00023242"/>
    </source>
</evidence>
<dbReference type="GO" id="GO:0016151">
    <property type="term" value="F:nickel cation binding"/>
    <property type="evidence" value="ECO:0007669"/>
    <property type="project" value="UniProtKB-UniRule"/>
</dbReference>
<evidence type="ECO:0000313" key="15">
    <source>
        <dbReference type="EMBL" id="KAI8040669.1"/>
    </source>
</evidence>
<dbReference type="SUPFAM" id="SSF51182">
    <property type="entry name" value="RmlC-like cupins"/>
    <property type="match status" value="1"/>
</dbReference>
<dbReference type="GO" id="GO:0005634">
    <property type="term" value="C:nucleus"/>
    <property type="evidence" value="ECO:0007669"/>
    <property type="project" value="UniProtKB-SubCell"/>
</dbReference>
<keyword evidence="8" id="KW-0969">Cilium</keyword>
<keyword evidence="9 11" id="KW-0539">Nucleus</keyword>
<evidence type="ECO:0000256" key="13">
    <source>
        <dbReference type="PROSITE-ProRule" id="PRU00134"/>
    </source>
</evidence>
<feature type="binding site" evidence="11">
    <location>
        <position position="479"/>
    </location>
    <ligand>
        <name>Fe(2+)</name>
        <dbReference type="ChEBI" id="CHEBI:29033"/>
        <note>for iron-dependent acireductone dioxygenase activity</note>
    </ligand>
</feature>
<gene>
    <name evidence="15" type="ORF">M5D96_006612</name>
</gene>
<dbReference type="GO" id="GO:0010309">
    <property type="term" value="F:acireductone dioxygenase [iron(II)-requiring] activity"/>
    <property type="evidence" value="ECO:0007669"/>
    <property type="project" value="UniProtKB-UniRule"/>
</dbReference>
<evidence type="ECO:0000256" key="7">
    <source>
        <dbReference type="ARBA" id="ARBA00023043"/>
    </source>
</evidence>
<keyword evidence="2 11" id="KW-0963">Cytoplasm</keyword>
<dbReference type="GO" id="GO:0005506">
    <property type="term" value="F:iron ion binding"/>
    <property type="evidence" value="ECO:0007669"/>
    <property type="project" value="UniProtKB-UniRule"/>
</dbReference>
<dbReference type="PROSITE" id="PS50297">
    <property type="entry name" value="ANK_REP_REGION"/>
    <property type="match status" value="2"/>
</dbReference>
<evidence type="ECO:0000256" key="11">
    <source>
        <dbReference type="HAMAP-Rule" id="MF_03154"/>
    </source>
</evidence>
<dbReference type="InterPro" id="IPR036770">
    <property type="entry name" value="Ankyrin_rpt-contain_sf"/>
</dbReference>
<evidence type="ECO:0000256" key="8">
    <source>
        <dbReference type="ARBA" id="ARBA00023069"/>
    </source>
</evidence>
<comment type="catalytic activity">
    <reaction evidence="11">
        <text>1,2-dihydroxy-5-(methylsulfanyl)pent-1-en-3-one + O2 = 4-methylsulfanyl-2-oxobutanoate + formate + 2 H(+)</text>
        <dbReference type="Rhea" id="RHEA:24504"/>
        <dbReference type="ChEBI" id="CHEBI:15378"/>
        <dbReference type="ChEBI" id="CHEBI:15379"/>
        <dbReference type="ChEBI" id="CHEBI:15740"/>
        <dbReference type="ChEBI" id="CHEBI:16723"/>
        <dbReference type="ChEBI" id="CHEBI:49252"/>
        <dbReference type="EC" id="1.13.11.54"/>
    </reaction>
</comment>
<dbReference type="PANTHER" id="PTHR24150">
    <property type="entry name" value="ANKYRIN REPEAT AND MYND DOMAIN-CONTAINING PROTEIN 2"/>
    <property type="match status" value="1"/>
</dbReference>
<reference evidence="15" key="1">
    <citation type="journal article" date="2023" name="Genome Biol. Evol.">
        <title>Long-read-based Genome Assembly of Drosophila gunungcola Reveals Fewer Chemosensory Genes in Flower-breeding Species.</title>
        <authorList>
            <person name="Negi A."/>
            <person name="Liao B.Y."/>
            <person name="Yeh S.D."/>
        </authorList>
    </citation>
    <scope>NUCLEOTIDE SEQUENCE</scope>
    <source>
        <strain evidence="15">Sukarami</strain>
    </source>
</reference>
<dbReference type="InterPro" id="IPR011051">
    <property type="entry name" value="RmlC_Cupin_sf"/>
</dbReference>
<feature type="binding site" evidence="11">
    <location>
        <position position="436"/>
    </location>
    <ligand>
        <name>Ni(2+)</name>
        <dbReference type="ChEBI" id="CHEBI:49786"/>
        <note>for nickel-dependent acireductone dioxygenase activity</note>
    </ligand>
</feature>
<dbReference type="PROSITE" id="PS01360">
    <property type="entry name" value="ZF_MYND_1"/>
    <property type="match status" value="1"/>
</dbReference>
<dbReference type="GO" id="GO:0019509">
    <property type="term" value="P:L-methionine salvage from methylthioadenosine"/>
    <property type="evidence" value="ECO:0007669"/>
    <property type="project" value="UniProtKB-UniRule"/>
</dbReference>
<feature type="binding site" evidence="11">
    <location>
        <position position="434"/>
    </location>
    <ligand>
        <name>Ni(2+)</name>
        <dbReference type="ChEBI" id="CHEBI:49786"/>
        <note>for nickel-dependent acireductone dioxygenase activity</note>
    </ligand>
</feature>
<dbReference type="FunFam" id="1.25.40.20:FF:000182">
    <property type="entry name" value="Ankyrin repeat and MYND domain containing 2a"/>
    <property type="match status" value="1"/>
</dbReference>
<dbReference type="HAMAP" id="MF_03154">
    <property type="entry name" value="Salvage_MtnD_euk"/>
    <property type="match status" value="1"/>
</dbReference>
<dbReference type="Proteomes" id="UP001059596">
    <property type="component" value="Unassembled WGS sequence"/>
</dbReference>
<sequence>MTEQSKNPQLDDLQRQLLDRLAKNDTSGFKQLLVGCKNVNFVDDSGMSCLAHASFKGNREAVQLLLDMGADINLNQHGADYTPLHFAALSGNTHVCRQLLDAGIKPSSINSVQRTAAQMAAFVGNHGCVETINNYYYTQAHGQQTEPQIPPSLLNSFHAFVTEINLHPVRIALNVQSLGLLRILSNLRKTLSLMCEKEMQKTHDLNELLAFKFHYQGGEEAGDANKNDFIEMFVKRVLKENKLGQLDYVEYTLRECAREFPVRDCTIFRQIATQFGAKDAPPALTILRNAINGMRGFVDEGSYCSTCGAEKPDKKCSKCKAVQYCDRECQRLHWFMHKKNCARLLAQSQNQLQSQAKGTIDTAELREELSKLTALKMVKVWYMDTEETDQRLEHHRNPPTYLELDDLYKKTGITCSEKCLADYANKLKAFFTEHLHTDEEIRLVLDGSGYFDVRDDEENWLRILVVKGDLIIIPAGIYHRFTLDSNNFIRARRYFVGEPVWTPHNRPADDMDCRKSYIKHQSENFIQLNKV</sequence>
<comment type="cofactor">
    <cofactor evidence="11">
        <name>Fe(2+)</name>
        <dbReference type="ChEBI" id="CHEBI:29033"/>
    </cofactor>
    <cofactor evidence="11">
        <name>Ni(2+)</name>
        <dbReference type="ChEBI" id="CHEBI:49786"/>
    </cofactor>
    <text evidence="11">Binds either 1 Fe or Ni cation per monomer. Iron-binding promotes an acireductone dioxygenase reaction producing 2-keto-4-methylthiobutyrate, while nickel-binding promotes an acireductone dioxygenase reaction producing 3-(methylsulfanyl)propanoate.</text>
</comment>
<proteinExistence type="inferred from homology"/>
<keyword evidence="11" id="KW-0408">Iron</keyword>
<keyword evidence="11" id="KW-0028">Amino-acid biosynthesis</keyword>
<dbReference type="InterPro" id="IPR002110">
    <property type="entry name" value="Ankyrin_rpt"/>
</dbReference>
<evidence type="ECO:0000256" key="1">
    <source>
        <dbReference type="ARBA" id="ARBA00004138"/>
    </source>
</evidence>
<evidence type="ECO:0000313" key="16">
    <source>
        <dbReference type="Proteomes" id="UP001059596"/>
    </source>
</evidence>
<evidence type="ECO:0000256" key="12">
    <source>
        <dbReference type="PROSITE-ProRule" id="PRU00023"/>
    </source>
</evidence>
<name>A0A9Q0BR27_9MUSC</name>
<feature type="binding site" evidence="11">
    <location>
        <position position="440"/>
    </location>
    <ligand>
        <name>Ni(2+)</name>
        <dbReference type="ChEBI" id="CHEBI:49786"/>
        <note>for nickel-dependent acireductone dioxygenase activity</note>
    </ligand>
</feature>
<feature type="binding site" evidence="11">
    <location>
        <position position="440"/>
    </location>
    <ligand>
        <name>Fe(2+)</name>
        <dbReference type="ChEBI" id="CHEBI:29033"/>
        <note>for iron-dependent acireductone dioxygenase activity</note>
    </ligand>
</feature>
<comment type="similarity">
    <text evidence="11">Belongs to the acireductone dioxygenase (ARD) family.</text>
</comment>
<comment type="function">
    <text evidence="11">Catalyzes 2 different reactions between oxygen and the acireductone 1,2-dihydroxy-3-keto-5-methylthiopentene (DHK-MTPene) depending upon the metal bound in the active site. Fe-containing acireductone dioxygenase (Fe-ARD) produces formate and 2-keto-4-methylthiobutyrate (KMTB), the alpha-ketoacid precursor of methionine in the methionine recycle pathway. Ni-containing acireductone dioxygenase (Ni-ARD) produces methylthiopropionate, carbon monoxide and formate, and does not lie on the methionine recycle pathway.</text>
</comment>
<evidence type="ECO:0000256" key="4">
    <source>
        <dbReference type="ARBA" id="ARBA00022737"/>
    </source>
</evidence>
<dbReference type="PROSITE" id="PS50088">
    <property type="entry name" value="ANK_REPEAT"/>
    <property type="match status" value="2"/>
</dbReference>
<dbReference type="EC" id="1.13.11.53" evidence="11"/>
<dbReference type="PROSITE" id="PS50865">
    <property type="entry name" value="ZF_MYND_2"/>
    <property type="match status" value="1"/>
</dbReference>
<dbReference type="InterPro" id="IPR014710">
    <property type="entry name" value="RmlC-like_jellyroll"/>
</dbReference>
<dbReference type="Pfam" id="PF12796">
    <property type="entry name" value="Ank_2"/>
    <property type="match status" value="1"/>
</dbReference>
<keyword evidence="16" id="KW-1185">Reference proteome</keyword>
<dbReference type="SUPFAM" id="SSF48403">
    <property type="entry name" value="Ankyrin repeat"/>
    <property type="match status" value="1"/>
</dbReference>
<comment type="subcellular location">
    <subcellularLocation>
        <location evidence="1">Cell projection</location>
        <location evidence="1">Cilium</location>
    </subcellularLocation>
    <subcellularLocation>
        <location evidence="11">Cytoplasm</location>
    </subcellularLocation>
    <subcellularLocation>
        <location evidence="11">Nucleus</location>
    </subcellularLocation>
</comment>
<dbReference type="Pfam" id="PF03079">
    <property type="entry name" value="ARD"/>
    <property type="match status" value="1"/>
</dbReference>